<organism evidence="2 3">
    <name type="scientific">Paenibacillus sepulcri</name>
    <dbReference type="NCBI Taxonomy" id="359917"/>
    <lineage>
        <taxon>Bacteria</taxon>
        <taxon>Bacillati</taxon>
        <taxon>Bacillota</taxon>
        <taxon>Bacilli</taxon>
        <taxon>Bacillales</taxon>
        <taxon>Paenibacillaceae</taxon>
        <taxon>Paenibacillus</taxon>
    </lineage>
</organism>
<evidence type="ECO:0000256" key="1">
    <source>
        <dbReference type="SAM" id="MobiDB-lite"/>
    </source>
</evidence>
<accession>A0ABS7CFA4</accession>
<proteinExistence type="predicted"/>
<sequence length="199" mass="22445">MSNHEQLKRITDRIQSRQEPQKLSPASVWDPALSAEIESLSFTTPTAHAAVDKAMIALKAGLHLCNDSLDESHSYSQEIEDDSTGSYWHGIMHRMEGDYSNANYWFHRAGAHLSQANIQVRVSDYLRTDVDLEKLPQGAVREALQAIRDAQVWRAQVLTDAIAAQERGREQEETRTVLEMIQRIELSELLAFTVTAATK</sequence>
<dbReference type="EMBL" id="JAHZIK010001724">
    <property type="protein sequence ID" value="MBW7459594.1"/>
    <property type="molecule type" value="Genomic_DNA"/>
</dbReference>
<evidence type="ECO:0000313" key="2">
    <source>
        <dbReference type="EMBL" id="MBW7459594.1"/>
    </source>
</evidence>
<dbReference type="Proteomes" id="UP001519887">
    <property type="component" value="Unassembled WGS sequence"/>
</dbReference>
<keyword evidence="3" id="KW-1185">Reference proteome</keyword>
<evidence type="ECO:0000313" key="3">
    <source>
        <dbReference type="Proteomes" id="UP001519887"/>
    </source>
</evidence>
<protein>
    <submittedName>
        <fullName evidence="2">Uncharacterized protein</fullName>
    </submittedName>
</protein>
<reference evidence="2 3" key="1">
    <citation type="submission" date="2021-07" db="EMBL/GenBank/DDBJ databases">
        <title>Paenibacillus radiodurans sp. nov., isolated from the southeastern edge of Tengger Desert.</title>
        <authorList>
            <person name="Zhang G."/>
        </authorList>
    </citation>
    <scope>NUCLEOTIDE SEQUENCE [LARGE SCALE GENOMIC DNA]</scope>
    <source>
        <strain evidence="2 3">CCM 7311</strain>
    </source>
</reference>
<feature type="region of interest" description="Disordered" evidence="1">
    <location>
        <begin position="1"/>
        <end position="27"/>
    </location>
</feature>
<feature type="compositionally biased region" description="Basic and acidic residues" evidence="1">
    <location>
        <begin position="1"/>
        <end position="20"/>
    </location>
</feature>
<dbReference type="RefSeq" id="WP_210045558.1">
    <property type="nucleotide sequence ID" value="NZ_JBHLVU010000004.1"/>
</dbReference>
<comment type="caution">
    <text evidence="2">The sequence shown here is derived from an EMBL/GenBank/DDBJ whole genome shotgun (WGS) entry which is preliminary data.</text>
</comment>
<gene>
    <name evidence="2" type="ORF">K0U00_36605</name>
</gene>
<name>A0ABS7CFA4_9BACL</name>